<dbReference type="PANTHER" id="PTHR46390">
    <property type="entry name" value="MANNOSE-1-PHOSPHATE GUANYLYLTRANSFERASE"/>
    <property type="match status" value="1"/>
</dbReference>
<dbReference type="InterPro" id="IPR001538">
    <property type="entry name" value="Man6P_isomerase-2_C"/>
</dbReference>
<comment type="similarity">
    <text evidence="1 8">Belongs to the mannose-6-phosphate isomerase type 2 family.</text>
</comment>
<feature type="domain" description="Nucleotidyl transferase" evidence="9">
    <location>
        <begin position="13"/>
        <end position="292"/>
    </location>
</feature>
<dbReference type="InterPro" id="IPR011051">
    <property type="entry name" value="RmlC_Cupin_sf"/>
</dbReference>
<evidence type="ECO:0000256" key="7">
    <source>
        <dbReference type="ARBA" id="ARBA00047343"/>
    </source>
</evidence>
<evidence type="ECO:0000256" key="1">
    <source>
        <dbReference type="ARBA" id="ARBA00006115"/>
    </source>
</evidence>
<evidence type="ECO:0000256" key="4">
    <source>
        <dbReference type="ARBA" id="ARBA00022695"/>
    </source>
</evidence>
<dbReference type="PANTHER" id="PTHR46390:SF1">
    <property type="entry name" value="MANNOSE-1-PHOSPHATE GUANYLYLTRANSFERASE"/>
    <property type="match status" value="1"/>
</dbReference>
<dbReference type="CDD" id="cd02213">
    <property type="entry name" value="cupin_PMI_typeII_C"/>
    <property type="match status" value="1"/>
</dbReference>
<evidence type="ECO:0000256" key="8">
    <source>
        <dbReference type="RuleBase" id="RU004190"/>
    </source>
</evidence>
<dbReference type="InterPro" id="IPR006375">
    <property type="entry name" value="Man1P_GuaTrfase/Man6P_Isoase"/>
</dbReference>
<dbReference type="Proteomes" id="UP000052022">
    <property type="component" value="Unassembled WGS sequence"/>
</dbReference>
<dbReference type="CDD" id="cd02509">
    <property type="entry name" value="GDP-M1P_Guanylyltransferase"/>
    <property type="match status" value="1"/>
</dbReference>
<dbReference type="FunFam" id="2.60.120.10:FF:000032">
    <property type="entry name" value="Mannose-1-phosphate guanylyltransferase/mannose-6-phosphate isomerase"/>
    <property type="match status" value="1"/>
</dbReference>
<dbReference type="InterPro" id="IPR005835">
    <property type="entry name" value="NTP_transferase_dom"/>
</dbReference>
<dbReference type="Pfam" id="PF01050">
    <property type="entry name" value="MannoseP_isomer"/>
    <property type="match status" value="1"/>
</dbReference>
<name>A0A0P1GB58_9RHOB</name>
<evidence type="ECO:0000256" key="5">
    <source>
        <dbReference type="ARBA" id="ARBA00022741"/>
    </source>
</evidence>
<dbReference type="EMBL" id="CYSD01000032">
    <property type="protein sequence ID" value="CUH78740.1"/>
    <property type="molecule type" value="Genomic_DNA"/>
</dbReference>
<dbReference type="GO" id="GO:0004475">
    <property type="term" value="F:mannose-1-phosphate guanylyltransferase (GTP) activity"/>
    <property type="evidence" value="ECO:0007669"/>
    <property type="project" value="UniProtKB-EC"/>
</dbReference>
<keyword evidence="6" id="KW-0342">GTP-binding</keyword>
<evidence type="ECO:0000313" key="13">
    <source>
        <dbReference type="Proteomes" id="UP000052022"/>
    </source>
</evidence>
<evidence type="ECO:0000313" key="12">
    <source>
        <dbReference type="EMBL" id="CUH78740.1"/>
    </source>
</evidence>
<dbReference type="InterPro" id="IPR014710">
    <property type="entry name" value="RmlC-like_jellyroll"/>
</dbReference>
<evidence type="ECO:0000259" key="11">
    <source>
        <dbReference type="Pfam" id="PF22640"/>
    </source>
</evidence>
<dbReference type="GO" id="GO:0005525">
    <property type="term" value="F:GTP binding"/>
    <property type="evidence" value="ECO:0007669"/>
    <property type="project" value="UniProtKB-KW"/>
</dbReference>
<dbReference type="Pfam" id="PF00483">
    <property type="entry name" value="NTP_transferase"/>
    <property type="match status" value="1"/>
</dbReference>
<reference evidence="12 13" key="1">
    <citation type="submission" date="2015-09" db="EMBL/GenBank/DDBJ databases">
        <authorList>
            <consortium name="Swine Surveillance"/>
        </authorList>
    </citation>
    <scope>NUCLEOTIDE SEQUENCE [LARGE SCALE GENOMIC DNA]</scope>
    <source>
        <strain evidence="12 13">CECT 7557</strain>
    </source>
</reference>
<dbReference type="OrthoDB" id="9806359at2"/>
<organism evidence="12 13">
    <name type="scientific">Tritonibacter multivorans</name>
    <dbReference type="NCBI Taxonomy" id="928856"/>
    <lineage>
        <taxon>Bacteria</taxon>
        <taxon>Pseudomonadati</taxon>
        <taxon>Pseudomonadota</taxon>
        <taxon>Alphaproteobacteria</taxon>
        <taxon>Rhodobacterales</taxon>
        <taxon>Paracoccaceae</taxon>
        <taxon>Tritonibacter</taxon>
    </lineage>
</organism>
<evidence type="ECO:0000259" key="9">
    <source>
        <dbReference type="Pfam" id="PF00483"/>
    </source>
</evidence>
<dbReference type="GO" id="GO:0009298">
    <property type="term" value="P:GDP-mannose biosynthetic process"/>
    <property type="evidence" value="ECO:0007669"/>
    <property type="project" value="TreeGrafter"/>
</dbReference>
<dbReference type="EC" id="2.7.7.13" evidence="2"/>
<dbReference type="InterPro" id="IPR051161">
    <property type="entry name" value="Mannose-6P_isomerase_type2"/>
</dbReference>
<feature type="domain" description="Mannose-6-phosphate isomerase type II C-terminal" evidence="10">
    <location>
        <begin position="372"/>
        <end position="480"/>
    </location>
</feature>
<keyword evidence="5" id="KW-0547">Nucleotide-binding</keyword>
<keyword evidence="3" id="KW-0808">Transferase</keyword>
<dbReference type="RefSeq" id="WP_058290085.1">
    <property type="nucleotide sequence ID" value="NZ_CYSD01000032.1"/>
</dbReference>
<dbReference type="InterPro" id="IPR029044">
    <property type="entry name" value="Nucleotide-diphossugar_trans"/>
</dbReference>
<dbReference type="Gene3D" id="2.60.120.10">
    <property type="entry name" value="Jelly Rolls"/>
    <property type="match status" value="1"/>
</dbReference>
<dbReference type="InterPro" id="IPR054566">
    <property type="entry name" value="ManC/GMP-like_b-helix"/>
</dbReference>
<dbReference type="AlphaFoldDB" id="A0A0P1GB58"/>
<dbReference type="SUPFAM" id="SSF53448">
    <property type="entry name" value="Nucleotide-diphospho-sugar transferases"/>
    <property type="match status" value="1"/>
</dbReference>
<gene>
    <name evidence="12" type="primary">algA_3</name>
    <name evidence="12" type="ORF">TRM7557_02022</name>
</gene>
<evidence type="ECO:0000259" key="10">
    <source>
        <dbReference type="Pfam" id="PF01050"/>
    </source>
</evidence>
<dbReference type="STRING" id="928856.SAMN04488049_12116"/>
<dbReference type="InterPro" id="IPR049577">
    <property type="entry name" value="GMPP_N"/>
</dbReference>
<keyword evidence="13" id="KW-1185">Reference proteome</keyword>
<dbReference type="Gene3D" id="3.90.550.10">
    <property type="entry name" value="Spore Coat Polysaccharide Biosynthesis Protein SpsA, Chain A"/>
    <property type="match status" value="1"/>
</dbReference>
<keyword evidence="4" id="KW-0548">Nucleotidyltransferase</keyword>
<feature type="domain" description="MannoseP isomerase/GMP-like beta-helix" evidence="11">
    <location>
        <begin position="308"/>
        <end position="362"/>
    </location>
</feature>
<evidence type="ECO:0000256" key="6">
    <source>
        <dbReference type="ARBA" id="ARBA00023134"/>
    </source>
</evidence>
<comment type="catalytic activity">
    <reaction evidence="7">
        <text>alpha-D-mannose 1-phosphate + GTP + H(+) = GDP-alpha-D-mannose + diphosphate</text>
        <dbReference type="Rhea" id="RHEA:15229"/>
        <dbReference type="ChEBI" id="CHEBI:15378"/>
        <dbReference type="ChEBI" id="CHEBI:33019"/>
        <dbReference type="ChEBI" id="CHEBI:37565"/>
        <dbReference type="ChEBI" id="CHEBI:57527"/>
        <dbReference type="ChEBI" id="CHEBI:58409"/>
        <dbReference type="EC" id="2.7.7.13"/>
    </reaction>
</comment>
<accession>A0A0P1GB58</accession>
<sequence>MHEKSFSTASVYPVILCGGSGTRLWPVSRESYPKQFAQLSGSESLFQSTLLRMSQAAQYKPPLVVSNCDFRFIVTQQLDAIGIEAEAVLVEPEGRNTAPAVLAAALFLHAKDPDAIMLVAPSDHKLPDVSCFNEAVAKGLGALDGGTLVTFGVEPDRPETGYGYLEVDTAKEANAALALKRFVEKPNAEAASKMLMQDNYLWNAGIFLFKVKDIIAAFETCAGAMIEPVQQAVTEAQADLGFLRLAPEPWAQAENISIDYAVMEKWSSLAVVPLKTHWNDLGDWNAILREATRDGEADSNGVVTSARATAIDCENTMLRSDSEALEVVGIGLTDVIAVAMNDAVLVASKDRAQDVKLAVTELKERKIKQATEFPKDHRPWGWFESLVVGDRFQVKRILVHPGASLSLQSHFHRSEHWIVVEGTAQVTVDDEVKLVTENESIYVPLGAVHRMENPGKVPMVLIEVQTGTYVGEDDIIRYEDVYARDKV</sequence>
<protein>
    <recommendedName>
        <fullName evidence="2">mannose-1-phosphate guanylyltransferase</fullName>
        <ecNumber evidence="2">2.7.7.13</ecNumber>
    </recommendedName>
</protein>
<evidence type="ECO:0000256" key="3">
    <source>
        <dbReference type="ARBA" id="ARBA00022679"/>
    </source>
</evidence>
<dbReference type="FunFam" id="3.90.550.10:FF:000046">
    <property type="entry name" value="Mannose-1-phosphate guanylyltransferase (GDP)"/>
    <property type="match status" value="1"/>
</dbReference>
<dbReference type="GO" id="GO:0000271">
    <property type="term" value="P:polysaccharide biosynthetic process"/>
    <property type="evidence" value="ECO:0007669"/>
    <property type="project" value="InterPro"/>
</dbReference>
<proteinExistence type="inferred from homology"/>
<dbReference type="NCBIfam" id="TIGR01479">
    <property type="entry name" value="GMP_PMI"/>
    <property type="match status" value="1"/>
</dbReference>
<dbReference type="Pfam" id="PF22640">
    <property type="entry name" value="ManC_GMP_beta-helix"/>
    <property type="match status" value="1"/>
</dbReference>
<evidence type="ECO:0000256" key="2">
    <source>
        <dbReference type="ARBA" id="ARBA00012387"/>
    </source>
</evidence>
<dbReference type="SUPFAM" id="SSF51182">
    <property type="entry name" value="RmlC-like cupins"/>
    <property type="match status" value="1"/>
</dbReference>